<name>A0A3S2P9I8_ORYJA</name>
<keyword evidence="3" id="KW-1185">Reference proteome</keyword>
<feature type="compositionally biased region" description="Basic and acidic residues" evidence="1">
    <location>
        <begin position="136"/>
        <end position="149"/>
    </location>
</feature>
<dbReference type="OrthoDB" id="8745012at2759"/>
<proteinExistence type="predicted"/>
<protein>
    <submittedName>
        <fullName evidence="2">Uncharacterized protein</fullName>
    </submittedName>
</protein>
<dbReference type="Proteomes" id="UP000283210">
    <property type="component" value="Chromosome 24"/>
</dbReference>
<dbReference type="AlphaFoldDB" id="A0A3S2P9I8"/>
<organism evidence="2 3">
    <name type="scientific">Oryzias javanicus</name>
    <name type="common">Javanese ricefish</name>
    <name type="synonym">Aplocheilus javanicus</name>
    <dbReference type="NCBI Taxonomy" id="123683"/>
    <lineage>
        <taxon>Eukaryota</taxon>
        <taxon>Metazoa</taxon>
        <taxon>Chordata</taxon>
        <taxon>Craniata</taxon>
        <taxon>Vertebrata</taxon>
        <taxon>Euteleostomi</taxon>
        <taxon>Actinopterygii</taxon>
        <taxon>Neopterygii</taxon>
        <taxon>Teleostei</taxon>
        <taxon>Neoteleostei</taxon>
        <taxon>Acanthomorphata</taxon>
        <taxon>Ovalentaria</taxon>
        <taxon>Atherinomorphae</taxon>
        <taxon>Beloniformes</taxon>
        <taxon>Adrianichthyidae</taxon>
        <taxon>Oryziinae</taxon>
        <taxon>Oryzias</taxon>
    </lineage>
</organism>
<reference evidence="2 3" key="1">
    <citation type="submission" date="2018-11" db="EMBL/GenBank/DDBJ databases">
        <authorList>
            <person name="Lopez-Roques C."/>
            <person name="Donnadieu C."/>
            <person name="Bouchez O."/>
            <person name="Klopp C."/>
            <person name="Cabau C."/>
            <person name="Zahm M."/>
        </authorList>
    </citation>
    <scope>NUCLEOTIDE SEQUENCE [LARGE SCALE GENOMIC DNA]</scope>
    <source>
        <strain evidence="2">RS831</strain>
        <tissue evidence="2">Whole body</tissue>
    </source>
</reference>
<gene>
    <name evidence="2" type="ORF">OJAV_G00229240</name>
</gene>
<accession>A0A3S2P9I8</accession>
<evidence type="ECO:0000256" key="1">
    <source>
        <dbReference type="SAM" id="MobiDB-lite"/>
    </source>
</evidence>
<evidence type="ECO:0000313" key="3">
    <source>
        <dbReference type="Proteomes" id="UP000283210"/>
    </source>
</evidence>
<sequence length="149" mass="16475">MSESPEDQPSTGILGRIGYWLSPWRGRASVPPCENDSNDSSSGSYAEGTEGEDGEESVKGVPSGEEQDSSSEKFFPCEEENATQSARRDSSAERGGPREEELAVCREQRRGRGNEREERSNDQKRCGTLTSLAPHTQDRFSQTRDSMHT</sequence>
<evidence type="ECO:0000313" key="2">
    <source>
        <dbReference type="EMBL" id="RVE55747.1"/>
    </source>
</evidence>
<feature type="compositionally biased region" description="Basic and acidic residues" evidence="1">
    <location>
        <begin position="86"/>
        <end position="125"/>
    </location>
</feature>
<reference evidence="2 3" key="2">
    <citation type="submission" date="2019-01" db="EMBL/GenBank/DDBJ databases">
        <title>A chromosome length genome reference of the Java medaka (oryzias javanicus).</title>
        <authorList>
            <person name="Herpin A."/>
            <person name="Takehana Y."/>
            <person name="Naruse K."/>
            <person name="Ansai S."/>
            <person name="Kawaguchi M."/>
        </authorList>
    </citation>
    <scope>NUCLEOTIDE SEQUENCE [LARGE SCALE GENOMIC DNA]</scope>
    <source>
        <strain evidence="2">RS831</strain>
        <tissue evidence="2">Whole body</tissue>
    </source>
</reference>
<feature type="region of interest" description="Disordered" evidence="1">
    <location>
        <begin position="25"/>
        <end position="149"/>
    </location>
</feature>
<dbReference type="EMBL" id="CM012460">
    <property type="protein sequence ID" value="RVE55747.1"/>
    <property type="molecule type" value="Genomic_DNA"/>
</dbReference>